<dbReference type="Gene3D" id="1.10.30.50">
    <property type="match status" value="1"/>
</dbReference>
<dbReference type="EMBL" id="CP104694">
    <property type="protein sequence ID" value="UXI69694.1"/>
    <property type="molecule type" value="Genomic_DNA"/>
</dbReference>
<evidence type="ECO:0000313" key="1">
    <source>
        <dbReference type="EMBL" id="UXI69694.1"/>
    </source>
</evidence>
<dbReference type="Proteomes" id="UP001064632">
    <property type="component" value="Chromosome"/>
</dbReference>
<reference evidence="1" key="1">
    <citation type="submission" date="2022-09" db="EMBL/GenBank/DDBJ databases">
        <title>Tahibacter sp. nov., isolated from a fresh water.</title>
        <authorList>
            <person name="Baek J.H."/>
            <person name="Lee J.K."/>
            <person name="Kim J.M."/>
            <person name="Jeon C.O."/>
        </authorList>
    </citation>
    <scope>NUCLEOTIDE SEQUENCE</scope>
    <source>
        <strain evidence="1">W38</strain>
    </source>
</reference>
<name>A0ABY6BI61_9GAMM</name>
<dbReference type="InterPro" id="IPR053575">
    <property type="entry name" value="Retron_Ec78_HNH_endo"/>
</dbReference>
<gene>
    <name evidence="1" type="ORF">N4264_08700</name>
</gene>
<protein>
    <submittedName>
        <fullName evidence="1">TIGR02646 family protein</fullName>
    </submittedName>
</protein>
<dbReference type="NCBIfam" id="TIGR02646">
    <property type="entry name" value="retron system putative HNH endonuclease"/>
    <property type="match status" value="1"/>
</dbReference>
<dbReference type="NCBIfam" id="NF041761">
    <property type="entry name" value="PtuB"/>
    <property type="match status" value="1"/>
</dbReference>
<keyword evidence="2" id="KW-1185">Reference proteome</keyword>
<dbReference type="InterPro" id="IPR013467">
    <property type="entry name" value="HNH78-like"/>
</dbReference>
<dbReference type="RefSeq" id="WP_261696647.1">
    <property type="nucleotide sequence ID" value="NZ_CP104694.1"/>
</dbReference>
<sequence>MHKLNRGLDGPPCLRKFRHGHHYWGDISVPDGYVEIWLCLDDMQGSRCAYCEAPIDEHNRHVEHFWRRRDHPRRTFDWTNLFGSCNSGNSCGIHKDQGAGAYDPALLIKPDEDDPDDFFQFLSDGSIVSKESLDAIQKRRADETLRVFNLNGHAALRWRRQQAAAGYVQTALELWGLRPECDQEEWQQLLHQELAAITGHPFETAIRHTLTIVR</sequence>
<proteinExistence type="predicted"/>
<accession>A0ABY6BI61</accession>
<organism evidence="1 2">
    <name type="scientific">Tahibacter amnicola</name>
    <dbReference type="NCBI Taxonomy" id="2976241"/>
    <lineage>
        <taxon>Bacteria</taxon>
        <taxon>Pseudomonadati</taxon>
        <taxon>Pseudomonadota</taxon>
        <taxon>Gammaproteobacteria</taxon>
        <taxon>Lysobacterales</taxon>
        <taxon>Rhodanobacteraceae</taxon>
        <taxon>Tahibacter</taxon>
    </lineage>
</organism>
<evidence type="ECO:0000313" key="2">
    <source>
        <dbReference type="Proteomes" id="UP001064632"/>
    </source>
</evidence>